<dbReference type="Proteomes" id="UP000617340">
    <property type="component" value="Unassembled WGS sequence"/>
</dbReference>
<accession>A0A834N0P4</accession>
<dbReference type="EMBL" id="JACSDZ010000012">
    <property type="protein sequence ID" value="KAF7389868.1"/>
    <property type="molecule type" value="Genomic_DNA"/>
</dbReference>
<reference evidence="2" key="1">
    <citation type="journal article" date="2020" name="G3 (Bethesda)">
        <title>High-Quality Assemblies for Three Invasive Social Wasps from the &lt;i&gt;Vespula&lt;/i&gt; Genus.</title>
        <authorList>
            <person name="Harrop T.W.R."/>
            <person name="Guhlin J."/>
            <person name="McLaughlin G.M."/>
            <person name="Permina E."/>
            <person name="Stockwell P."/>
            <person name="Gilligan J."/>
            <person name="Le Lec M.F."/>
            <person name="Gruber M.A.M."/>
            <person name="Quinn O."/>
            <person name="Lovegrove M."/>
            <person name="Duncan E.J."/>
            <person name="Remnant E.J."/>
            <person name="Van Eeckhoven J."/>
            <person name="Graham B."/>
            <person name="Knapp R.A."/>
            <person name="Langford K.W."/>
            <person name="Kronenberg Z."/>
            <person name="Press M.O."/>
            <person name="Eacker S.M."/>
            <person name="Wilson-Rankin E.E."/>
            <person name="Purcell J."/>
            <person name="Lester P.J."/>
            <person name="Dearden P.K."/>
        </authorList>
    </citation>
    <scope>NUCLEOTIDE SEQUENCE</scope>
    <source>
        <strain evidence="2">Linc-1</strain>
    </source>
</reference>
<gene>
    <name evidence="2" type="ORF">HZH68_011725</name>
</gene>
<keyword evidence="3" id="KW-1185">Reference proteome</keyword>
<evidence type="ECO:0000259" key="1">
    <source>
        <dbReference type="Pfam" id="PF07530"/>
    </source>
</evidence>
<comment type="caution">
    <text evidence="2">The sequence shown here is derived from an EMBL/GenBank/DDBJ whole genome shotgun (WGS) entry which is preliminary data.</text>
</comment>
<evidence type="ECO:0000313" key="2">
    <source>
        <dbReference type="EMBL" id="KAF7389868.1"/>
    </source>
</evidence>
<name>A0A834N0P4_VESGE</name>
<feature type="domain" description="Pre-C2HC" evidence="1">
    <location>
        <begin position="1"/>
        <end position="47"/>
    </location>
</feature>
<proteinExistence type="predicted"/>
<evidence type="ECO:0000313" key="3">
    <source>
        <dbReference type="Proteomes" id="UP000617340"/>
    </source>
</evidence>
<dbReference type="AlphaFoldDB" id="A0A834N0P4"/>
<organism evidence="2 3">
    <name type="scientific">Vespula germanica</name>
    <name type="common">German yellow jacket</name>
    <name type="synonym">Paravespula germanica</name>
    <dbReference type="NCBI Taxonomy" id="30212"/>
    <lineage>
        <taxon>Eukaryota</taxon>
        <taxon>Metazoa</taxon>
        <taxon>Ecdysozoa</taxon>
        <taxon>Arthropoda</taxon>
        <taxon>Hexapoda</taxon>
        <taxon>Insecta</taxon>
        <taxon>Pterygota</taxon>
        <taxon>Neoptera</taxon>
        <taxon>Endopterygota</taxon>
        <taxon>Hymenoptera</taxon>
        <taxon>Apocrita</taxon>
        <taxon>Aculeata</taxon>
        <taxon>Vespoidea</taxon>
        <taxon>Vespidae</taxon>
        <taxon>Vespinae</taxon>
        <taxon>Vespula</taxon>
    </lineage>
</organism>
<dbReference type="InterPro" id="IPR006579">
    <property type="entry name" value="Pre_C2HC_dom"/>
</dbReference>
<dbReference type="Pfam" id="PF07530">
    <property type="entry name" value="PRE_C2HC"/>
    <property type="match status" value="1"/>
</dbReference>
<sequence length="250" mass="28820">MIKYDTKQQLPLFFVELEPNSNNKEIYKTRFLNTDISFEPSRKKRDIPQSMRCQAYGHTRNYCNRNPACVKCAGKHLTYNRSLEGKLGNAKCFNCQSNHPASYKGCIVRKQLQQKLYPPLKQRNVNNYTINTTQNVNSDLNNNNYLINSPQNLNSDLNNNNSNKQCNTSNENYTDALLSETKSLLSSQNNNTYNEISEIKQLLIQSAKSLELIRNMLIEQNKLFQQQIEQINAMIQLLTNVIANNNNKNG</sequence>
<protein>
    <recommendedName>
        <fullName evidence="1">Pre-C2HC domain-containing protein</fullName>
    </recommendedName>
</protein>